<proteinExistence type="predicted"/>
<dbReference type="EMBL" id="MN738896">
    <property type="protein sequence ID" value="QHT30341.1"/>
    <property type="molecule type" value="Genomic_DNA"/>
</dbReference>
<protein>
    <recommendedName>
        <fullName evidence="2">RWD domain-containing protein</fullName>
    </recommendedName>
</protein>
<accession>A0A6C0ENV1</accession>
<name>A0A6C0ENV1_9ZZZZ</name>
<dbReference type="AlphaFoldDB" id="A0A6C0ENV1"/>
<organism evidence="1">
    <name type="scientific">viral metagenome</name>
    <dbReference type="NCBI Taxonomy" id="1070528"/>
    <lineage>
        <taxon>unclassified sequences</taxon>
        <taxon>metagenomes</taxon>
        <taxon>organismal metagenomes</taxon>
    </lineage>
</organism>
<reference evidence="1" key="1">
    <citation type="journal article" date="2020" name="Nature">
        <title>Giant virus diversity and host interactions through global metagenomics.</title>
        <authorList>
            <person name="Schulz F."/>
            <person name="Roux S."/>
            <person name="Paez-Espino D."/>
            <person name="Jungbluth S."/>
            <person name="Walsh D.A."/>
            <person name="Denef V.J."/>
            <person name="McMahon K.D."/>
            <person name="Konstantinidis K.T."/>
            <person name="Eloe-Fadrosh E.A."/>
            <person name="Kyrpides N.C."/>
            <person name="Woyke T."/>
        </authorList>
    </citation>
    <scope>NUCLEOTIDE SEQUENCE</scope>
    <source>
        <strain evidence="1">GVMAG-M-3300009149-34</strain>
    </source>
</reference>
<evidence type="ECO:0000313" key="1">
    <source>
        <dbReference type="EMBL" id="QHT30341.1"/>
    </source>
</evidence>
<evidence type="ECO:0008006" key="2">
    <source>
        <dbReference type="Google" id="ProtNLM"/>
    </source>
</evidence>
<sequence length="150" mass="17872">MSRRLANEAIRDNWEELEIHHFIEEKTIYIQVEDENLLTIDYKSTYPFRPPSVTYNCENILIFYRELSDCPTIKIRDDISKLLGDNGCNGCMCCSTLLCGYNWSIHNTIKNILEEFDKFCNIKKRSVERFWSDRIASRFLVEDIPLREYL</sequence>